<dbReference type="RefSeq" id="WP_073249825.1">
    <property type="nucleotide sequence ID" value="NZ_FQVG01000057.1"/>
</dbReference>
<keyword evidence="2" id="KW-1185">Reference proteome</keyword>
<organism evidence="1 2">
    <name type="scientific">Caloramator proteoclasticus DSM 10124</name>
    <dbReference type="NCBI Taxonomy" id="1121262"/>
    <lineage>
        <taxon>Bacteria</taxon>
        <taxon>Bacillati</taxon>
        <taxon>Bacillota</taxon>
        <taxon>Clostridia</taxon>
        <taxon>Eubacteriales</taxon>
        <taxon>Clostridiaceae</taxon>
        <taxon>Caloramator</taxon>
    </lineage>
</organism>
<reference evidence="2" key="1">
    <citation type="submission" date="2016-11" db="EMBL/GenBank/DDBJ databases">
        <authorList>
            <person name="Varghese N."/>
            <person name="Submissions S."/>
        </authorList>
    </citation>
    <scope>NUCLEOTIDE SEQUENCE [LARGE SCALE GENOMIC DNA]</scope>
    <source>
        <strain evidence="2">DSM 10124</strain>
    </source>
</reference>
<dbReference type="AlphaFoldDB" id="A0A1M5AU72"/>
<protein>
    <submittedName>
        <fullName evidence="1">Uncharacterized protein</fullName>
    </submittedName>
</protein>
<evidence type="ECO:0000313" key="2">
    <source>
        <dbReference type="Proteomes" id="UP000184423"/>
    </source>
</evidence>
<sequence>MEMFKNNVEKIKYVIESINDGKDPESIAKDLGYKNYKSLDMFMRREGYIKERRSGNYYPKNGHGIILEEDSSSNTSIPLKVMQIIKLFKENKLNPKQIANEMGFESPREMAIYMKSKGYIWDSQRNNYISEKKIEIEDNKEEIDVDIFRTKEIEKESQIEAIENDFLKYIDIIKYLDSRKERLIEIIESSFEGEAGKLPRYVIKGLFITKSIHMSSKLDQMVRDFSEEKNVSQKDIFEVALIDFFKKYGYHKEIQTLLNSYD</sequence>
<name>A0A1M5AU72_9CLOT</name>
<dbReference type="Proteomes" id="UP000184423">
    <property type="component" value="Unassembled WGS sequence"/>
</dbReference>
<accession>A0A1M5AU72</accession>
<gene>
    <name evidence="1" type="ORF">SAMN02746091_02290</name>
</gene>
<dbReference type="EMBL" id="FQVG01000057">
    <property type="protein sequence ID" value="SHF33627.1"/>
    <property type="molecule type" value="Genomic_DNA"/>
</dbReference>
<proteinExistence type="predicted"/>
<evidence type="ECO:0000313" key="1">
    <source>
        <dbReference type="EMBL" id="SHF33627.1"/>
    </source>
</evidence>